<evidence type="ECO:0000313" key="2">
    <source>
        <dbReference type="EMBL" id="CAI9937709.1"/>
    </source>
</evidence>
<evidence type="ECO:0000256" key="1">
    <source>
        <dbReference type="SAM" id="Phobius"/>
    </source>
</evidence>
<name>A0AA86QEJ9_9EUKA</name>
<keyword evidence="1" id="KW-0812">Transmembrane</keyword>
<dbReference type="Proteomes" id="UP001642409">
    <property type="component" value="Unassembled WGS sequence"/>
</dbReference>
<dbReference type="AlphaFoldDB" id="A0AA86QEJ9"/>
<dbReference type="EMBL" id="CATOUU010000649">
    <property type="protein sequence ID" value="CAI9937709.1"/>
    <property type="molecule type" value="Genomic_DNA"/>
</dbReference>
<dbReference type="EMBL" id="CAXDID020000277">
    <property type="protein sequence ID" value="CAL6069223.1"/>
    <property type="molecule type" value="Genomic_DNA"/>
</dbReference>
<keyword evidence="1" id="KW-1133">Transmembrane helix</keyword>
<evidence type="ECO:0000313" key="5">
    <source>
        <dbReference type="EMBL" id="CAL6110602.1"/>
    </source>
</evidence>
<keyword evidence="1" id="KW-0472">Membrane</keyword>
<reference evidence="3" key="1">
    <citation type="submission" date="2023-06" db="EMBL/GenBank/DDBJ databases">
        <authorList>
            <person name="Kurt Z."/>
        </authorList>
    </citation>
    <scope>NUCLEOTIDE SEQUENCE</scope>
</reference>
<sequence>MSLQKLVNVVLGLKEFSPIVFAKQVIPRTFQMFKIHLVHKIMELQSNHREDAIIKRLLQPVLVFVRMSLVRTQSQTALVDSRVYAKNVMIQMVIIALQHALQVMVVQLCHVIAHHVLILWFKMQLSKSVLTVLILTLILIIMNNFCLQLYFGN</sequence>
<accession>A0AA86QEJ9</accession>
<evidence type="ECO:0000313" key="4">
    <source>
        <dbReference type="EMBL" id="CAL6069223.1"/>
    </source>
</evidence>
<organism evidence="3">
    <name type="scientific">Hexamita inflata</name>
    <dbReference type="NCBI Taxonomy" id="28002"/>
    <lineage>
        <taxon>Eukaryota</taxon>
        <taxon>Metamonada</taxon>
        <taxon>Diplomonadida</taxon>
        <taxon>Hexamitidae</taxon>
        <taxon>Hexamitinae</taxon>
        <taxon>Hexamita</taxon>
    </lineage>
</organism>
<dbReference type="EMBL" id="CAXDID020000692">
    <property type="protein sequence ID" value="CAL6110602.1"/>
    <property type="molecule type" value="Genomic_DNA"/>
</dbReference>
<protein>
    <submittedName>
        <fullName evidence="4">Hypothetical_protein</fullName>
    </submittedName>
</protein>
<gene>
    <name evidence="2" type="ORF">HINF_LOCUS25354</name>
    <name evidence="3" type="ORF">HINF_LOCUS45484</name>
    <name evidence="4" type="ORF">HINF_LOCUS53873</name>
    <name evidence="5" type="ORF">HINF_LOCUS75997</name>
</gene>
<evidence type="ECO:0000313" key="3">
    <source>
        <dbReference type="EMBL" id="CAI9957839.1"/>
    </source>
</evidence>
<comment type="caution">
    <text evidence="3">The sequence shown here is derived from an EMBL/GenBank/DDBJ whole genome shotgun (WGS) entry which is preliminary data.</text>
</comment>
<dbReference type="EMBL" id="CATOUU010000895">
    <property type="protein sequence ID" value="CAI9957839.1"/>
    <property type="molecule type" value="Genomic_DNA"/>
</dbReference>
<evidence type="ECO:0000313" key="6">
    <source>
        <dbReference type="Proteomes" id="UP001642409"/>
    </source>
</evidence>
<reference evidence="4 6" key="2">
    <citation type="submission" date="2024-07" db="EMBL/GenBank/DDBJ databases">
        <authorList>
            <person name="Akdeniz Z."/>
        </authorList>
    </citation>
    <scope>NUCLEOTIDE SEQUENCE [LARGE SCALE GENOMIC DNA]</scope>
</reference>
<feature type="transmembrane region" description="Helical" evidence="1">
    <location>
        <begin position="88"/>
        <end position="121"/>
    </location>
</feature>
<feature type="transmembrane region" description="Helical" evidence="1">
    <location>
        <begin position="128"/>
        <end position="151"/>
    </location>
</feature>
<keyword evidence="6" id="KW-1185">Reference proteome</keyword>
<proteinExistence type="predicted"/>